<sequence>MSAQPLPPPATPQRAEISLALCYSQIRGQWHLRTFEDGATYLVAGDPRMRAYLRNLGDQYFGK</sequence>
<accession>A0ABR0TB37</accession>
<keyword evidence="2" id="KW-1185">Reference proteome</keyword>
<evidence type="ECO:0000313" key="2">
    <source>
        <dbReference type="Proteomes" id="UP001341245"/>
    </source>
</evidence>
<organism evidence="1 2">
    <name type="scientific">Aureobasidium pullulans</name>
    <name type="common">Black yeast</name>
    <name type="synonym">Pullularia pullulans</name>
    <dbReference type="NCBI Taxonomy" id="5580"/>
    <lineage>
        <taxon>Eukaryota</taxon>
        <taxon>Fungi</taxon>
        <taxon>Dikarya</taxon>
        <taxon>Ascomycota</taxon>
        <taxon>Pezizomycotina</taxon>
        <taxon>Dothideomycetes</taxon>
        <taxon>Dothideomycetidae</taxon>
        <taxon>Dothideales</taxon>
        <taxon>Saccotheciaceae</taxon>
        <taxon>Aureobasidium</taxon>
    </lineage>
</organism>
<dbReference type="EMBL" id="JASGXD010000014">
    <property type="protein sequence ID" value="KAK6001449.1"/>
    <property type="molecule type" value="Genomic_DNA"/>
</dbReference>
<proteinExistence type="predicted"/>
<protein>
    <submittedName>
        <fullName evidence="1">Uncharacterized protein</fullName>
    </submittedName>
</protein>
<dbReference type="Proteomes" id="UP001341245">
    <property type="component" value="Unassembled WGS sequence"/>
</dbReference>
<evidence type="ECO:0000313" key="1">
    <source>
        <dbReference type="EMBL" id="KAK6001449.1"/>
    </source>
</evidence>
<name>A0ABR0TB37_AURPU</name>
<reference evidence="1 2" key="1">
    <citation type="submission" date="2023-11" db="EMBL/GenBank/DDBJ databases">
        <title>Draft genome sequence and annotation of the polyextremotolerant black yeast-like fungus Aureobasidium pullulans NRRL 62042.</title>
        <authorList>
            <person name="Dielentheis-Frenken M.R.E."/>
            <person name="Wibberg D."/>
            <person name="Blank L.M."/>
            <person name="Tiso T."/>
        </authorList>
    </citation>
    <scope>NUCLEOTIDE SEQUENCE [LARGE SCALE GENOMIC DNA]</scope>
    <source>
        <strain evidence="1 2">NRRL 62042</strain>
    </source>
</reference>
<comment type="caution">
    <text evidence="1">The sequence shown here is derived from an EMBL/GenBank/DDBJ whole genome shotgun (WGS) entry which is preliminary data.</text>
</comment>
<gene>
    <name evidence="1" type="ORF">QM012_002780</name>
</gene>